<dbReference type="AlphaFoldDB" id="D8U2X9"/>
<evidence type="ECO:0000313" key="1">
    <source>
        <dbReference type="EMBL" id="EFJ45978.1"/>
    </source>
</evidence>
<dbReference type="GeneID" id="9627775"/>
<dbReference type="KEGG" id="vcn:VOLCADRAFT_93740"/>
<evidence type="ECO:0000313" key="2">
    <source>
        <dbReference type="Proteomes" id="UP000001058"/>
    </source>
</evidence>
<protein>
    <submittedName>
        <fullName evidence="1">Uncharacterized protein</fullName>
    </submittedName>
</protein>
<reference evidence="1 2" key="1">
    <citation type="journal article" date="2010" name="Science">
        <title>Genomic analysis of organismal complexity in the multicellular green alga Volvox carteri.</title>
        <authorList>
            <person name="Prochnik S.E."/>
            <person name="Umen J."/>
            <person name="Nedelcu A.M."/>
            <person name="Hallmann A."/>
            <person name="Miller S.M."/>
            <person name="Nishii I."/>
            <person name="Ferris P."/>
            <person name="Kuo A."/>
            <person name="Mitros T."/>
            <person name="Fritz-Laylin L.K."/>
            <person name="Hellsten U."/>
            <person name="Chapman J."/>
            <person name="Simakov O."/>
            <person name="Rensing S.A."/>
            <person name="Terry A."/>
            <person name="Pangilinan J."/>
            <person name="Kapitonov V."/>
            <person name="Jurka J."/>
            <person name="Salamov A."/>
            <person name="Shapiro H."/>
            <person name="Schmutz J."/>
            <person name="Grimwood J."/>
            <person name="Lindquist E."/>
            <person name="Lucas S."/>
            <person name="Grigoriev I.V."/>
            <person name="Schmitt R."/>
            <person name="Kirk D."/>
            <person name="Rokhsar D.S."/>
        </authorList>
    </citation>
    <scope>NUCLEOTIDE SEQUENCE [LARGE SCALE GENOMIC DNA]</scope>
    <source>
        <strain evidence="2">f. Nagariensis / Eve</strain>
    </source>
</reference>
<dbReference type="InParanoid" id="D8U2X9"/>
<name>D8U2X9_VOLCA</name>
<gene>
    <name evidence="1" type="ORF">VOLCADRAFT_93740</name>
</gene>
<sequence>MHRLSSDAASTIVLVYKQLSLSRRASNLFNLVIKPRLLSISRDDHRSDAQQCMTEHGAENYSYGLDTGQQAQEHASQRPGKPLIDIYSICAHPRILFLLLLQGPLTQAQARSLKTFPSISNLVAPAQPYPQLCNTSAGCHGCTVASQPSAHDALDGEQPLQDAEMASLVAVVVVVHRPAEGAAARVPGAAQPFQTVQDGEVTTYASYQIGLARVLGR</sequence>
<dbReference type="EMBL" id="GL378354">
    <property type="protein sequence ID" value="EFJ45978.1"/>
    <property type="molecule type" value="Genomic_DNA"/>
</dbReference>
<keyword evidence="2" id="KW-1185">Reference proteome</keyword>
<organism evidence="2">
    <name type="scientific">Volvox carteri f. nagariensis</name>
    <dbReference type="NCBI Taxonomy" id="3068"/>
    <lineage>
        <taxon>Eukaryota</taxon>
        <taxon>Viridiplantae</taxon>
        <taxon>Chlorophyta</taxon>
        <taxon>core chlorophytes</taxon>
        <taxon>Chlorophyceae</taxon>
        <taxon>CS clade</taxon>
        <taxon>Chlamydomonadales</taxon>
        <taxon>Volvocaceae</taxon>
        <taxon>Volvox</taxon>
    </lineage>
</organism>
<accession>D8U2X9</accession>
<dbReference type="Proteomes" id="UP000001058">
    <property type="component" value="Unassembled WGS sequence"/>
</dbReference>
<proteinExistence type="predicted"/>
<dbReference type="RefSeq" id="XP_002953056.1">
    <property type="nucleotide sequence ID" value="XM_002953010.1"/>
</dbReference>